<dbReference type="SUPFAM" id="SSF48179">
    <property type="entry name" value="6-phosphogluconate dehydrogenase C-terminal domain-like"/>
    <property type="match status" value="1"/>
</dbReference>
<evidence type="ECO:0000259" key="8">
    <source>
        <dbReference type="Pfam" id="PF08546"/>
    </source>
</evidence>
<evidence type="ECO:0000313" key="9">
    <source>
        <dbReference type="EMBL" id="QJW85720.1"/>
    </source>
</evidence>
<keyword evidence="4" id="KW-0566">Pantothenate biosynthesis</keyword>
<evidence type="ECO:0000313" key="10">
    <source>
        <dbReference type="Proteomes" id="UP000500826"/>
    </source>
</evidence>
<dbReference type="Gene3D" id="1.10.1040.10">
    <property type="entry name" value="N-(1-d-carboxylethyl)-l-norvaline Dehydrogenase, domain 2"/>
    <property type="match status" value="1"/>
</dbReference>
<dbReference type="PANTHER" id="PTHR21708">
    <property type="entry name" value="PROBABLE 2-DEHYDROPANTOATE 2-REDUCTASE"/>
    <property type="match status" value="1"/>
</dbReference>
<dbReference type="Pfam" id="PF08546">
    <property type="entry name" value="ApbA_C"/>
    <property type="match status" value="1"/>
</dbReference>
<keyword evidence="10" id="KW-1185">Reference proteome</keyword>
<name>A0ABX6P6L4_9BURK</name>
<evidence type="ECO:0000256" key="3">
    <source>
        <dbReference type="ARBA" id="ARBA00019465"/>
    </source>
</evidence>
<reference evidence="9 10" key="1">
    <citation type="submission" date="2020-05" db="EMBL/GenBank/DDBJ databases">
        <title>Ramlibacter rhizophilus sp. nov., isolated from rhizosphere soil of national flower Mugunghwa from South Korea.</title>
        <authorList>
            <person name="Zheng-Fei Y."/>
            <person name="Huan T."/>
        </authorList>
    </citation>
    <scope>NUCLEOTIDE SEQUENCE [LARGE SCALE GENOMIC DNA]</scope>
    <source>
        <strain evidence="9 10">H242</strain>
    </source>
</reference>
<evidence type="ECO:0000256" key="2">
    <source>
        <dbReference type="ARBA" id="ARBA00013014"/>
    </source>
</evidence>
<dbReference type="InterPro" id="IPR008927">
    <property type="entry name" value="6-PGluconate_DH-like_C_sf"/>
</dbReference>
<dbReference type="Proteomes" id="UP000500826">
    <property type="component" value="Chromosome"/>
</dbReference>
<proteinExistence type="predicted"/>
<evidence type="ECO:0000259" key="7">
    <source>
        <dbReference type="Pfam" id="PF02558"/>
    </source>
</evidence>
<dbReference type="Gene3D" id="3.40.50.720">
    <property type="entry name" value="NAD(P)-binding Rossmann-like Domain"/>
    <property type="match status" value="1"/>
</dbReference>
<comment type="pathway">
    <text evidence="1">Cofactor biosynthesis; (R)-pantothenate biosynthesis; (R)-pantoate from 3-methyl-2-oxobutanoate: step 2/2.</text>
</comment>
<evidence type="ECO:0000256" key="4">
    <source>
        <dbReference type="ARBA" id="ARBA00022655"/>
    </source>
</evidence>
<sequence length="296" mass="31230">MQSSGLSLLSAEGEFVVRPAHATDDPGTLPPQDTVFVTLKARAQPAAARAIASLLAPGGVAVFANNGIPWWWNHRGDGDAAPVGKLPLLDPEGALWSHVGPRRAIGCVVYSANEVVRPGVVRHAANNQWLLGEPDGRLSPRLQEIVAVLRAAQVRAEAVTDLRARIWAKLLRNAPLNSLCALTRLPVDQLALEPGLQGLLEQVIDEIAAIAAADGVDLSDRATAAKAAPRLGAAVDGSAAPSIRPSMLQDALQGRAMEVEAILGQVQQFARERGVATPVLDLLVPLVRGLDRAARR</sequence>
<evidence type="ECO:0000256" key="1">
    <source>
        <dbReference type="ARBA" id="ARBA00004994"/>
    </source>
</evidence>
<dbReference type="Pfam" id="PF02558">
    <property type="entry name" value="ApbA"/>
    <property type="match status" value="1"/>
</dbReference>
<dbReference type="InterPro" id="IPR051402">
    <property type="entry name" value="KPR-Related"/>
</dbReference>
<dbReference type="NCBIfam" id="NF005089">
    <property type="entry name" value="PRK06522.1-4"/>
    <property type="match status" value="1"/>
</dbReference>
<organism evidence="9 10">
    <name type="scientific">Ramlibacter terrae</name>
    <dbReference type="NCBI Taxonomy" id="2732511"/>
    <lineage>
        <taxon>Bacteria</taxon>
        <taxon>Pseudomonadati</taxon>
        <taxon>Pseudomonadota</taxon>
        <taxon>Betaproteobacteria</taxon>
        <taxon>Burkholderiales</taxon>
        <taxon>Comamonadaceae</taxon>
        <taxon>Ramlibacter</taxon>
    </lineage>
</organism>
<dbReference type="InterPro" id="IPR013752">
    <property type="entry name" value="KPA_reductase"/>
</dbReference>
<dbReference type="EC" id="1.1.1.169" evidence="2"/>
<dbReference type="GO" id="GO:0008677">
    <property type="term" value="F:2-dehydropantoate 2-reductase activity"/>
    <property type="evidence" value="ECO:0007669"/>
    <property type="project" value="UniProtKB-EC"/>
</dbReference>
<protein>
    <recommendedName>
        <fullName evidence="3">2-dehydropantoate 2-reductase</fullName>
        <ecNumber evidence="2">1.1.1.169</ecNumber>
    </recommendedName>
    <alternativeName>
        <fullName evidence="5">Ketopantoate reductase</fullName>
    </alternativeName>
</protein>
<feature type="domain" description="Ketopantoate reductase N-terminal" evidence="7">
    <location>
        <begin position="2"/>
        <end position="134"/>
    </location>
</feature>
<evidence type="ECO:0000256" key="5">
    <source>
        <dbReference type="ARBA" id="ARBA00032024"/>
    </source>
</evidence>
<feature type="domain" description="Ketopantoate reductase C-terminal" evidence="8">
    <location>
        <begin position="161"/>
        <end position="290"/>
    </location>
</feature>
<dbReference type="PANTHER" id="PTHR21708:SF45">
    <property type="entry name" value="2-DEHYDROPANTOATE 2-REDUCTASE"/>
    <property type="match status" value="1"/>
</dbReference>
<dbReference type="InterPro" id="IPR013328">
    <property type="entry name" value="6PGD_dom2"/>
</dbReference>
<gene>
    <name evidence="9" type="ORF">HK414_03605</name>
</gene>
<accession>A0ABX6P6L4</accession>
<keyword evidence="9" id="KW-0560">Oxidoreductase</keyword>
<evidence type="ECO:0000256" key="6">
    <source>
        <dbReference type="ARBA" id="ARBA00048793"/>
    </source>
</evidence>
<dbReference type="EMBL" id="CP053418">
    <property type="protein sequence ID" value="QJW85720.1"/>
    <property type="molecule type" value="Genomic_DNA"/>
</dbReference>
<dbReference type="InterPro" id="IPR013332">
    <property type="entry name" value="KPR_N"/>
</dbReference>
<comment type="catalytic activity">
    <reaction evidence="6">
        <text>(R)-pantoate + NADP(+) = 2-dehydropantoate + NADPH + H(+)</text>
        <dbReference type="Rhea" id="RHEA:16233"/>
        <dbReference type="ChEBI" id="CHEBI:11561"/>
        <dbReference type="ChEBI" id="CHEBI:15378"/>
        <dbReference type="ChEBI" id="CHEBI:15980"/>
        <dbReference type="ChEBI" id="CHEBI:57783"/>
        <dbReference type="ChEBI" id="CHEBI:58349"/>
        <dbReference type="EC" id="1.1.1.169"/>
    </reaction>
</comment>